<keyword evidence="6" id="KW-1185">Reference proteome</keyword>
<proteinExistence type="predicted"/>
<evidence type="ECO:0000259" key="4">
    <source>
        <dbReference type="Pfam" id="PF25023"/>
    </source>
</evidence>
<dbReference type="Gene3D" id="2.180.10.10">
    <property type="entry name" value="RHS repeat-associated core"/>
    <property type="match status" value="1"/>
</dbReference>
<dbReference type="Pfam" id="PF14220">
    <property type="entry name" value="DUF4329"/>
    <property type="match status" value="1"/>
</dbReference>
<dbReference type="InterPro" id="IPR056823">
    <property type="entry name" value="TEN-like_YD-shell"/>
</dbReference>
<evidence type="ECO:0000256" key="1">
    <source>
        <dbReference type="ARBA" id="ARBA00022737"/>
    </source>
</evidence>
<accession>A0A4R3YJS9</accession>
<protein>
    <submittedName>
        <fullName evidence="5">RHS repeat-associated protein</fullName>
    </submittedName>
</protein>
<keyword evidence="1" id="KW-0677">Repeat</keyword>
<feature type="domain" description="Teneurin-like YD-shell" evidence="4">
    <location>
        <begin position="56"/>
        <end position="133"/>
    </location>
</feature>
<feature type="domain" description="DUF4329" evidence="3">
    <location>
        <begin position="175"/>
        <end position="302"/>
    </location>
</feature>
<dbReference type="AlphaFoldDB" id="A0A4R3YJS9"/>
<evidence type="ECO:0000259" key="3">
    <source>
        <dbReference type="Pfam" id="PF14220"/>
    </source>
</evidence>
<name>A0A4R3YJS9_9GAMM</name>
<dbReference type="PANTHER" id="PTHR32305">
    <property type="match status" value="1"/>
</dbReference>
<dbReference type="RefSeq" id="WP_165973661.1">
    <property type="nucleotide sequence ID" value="NZ_SMCS01000010.1"/>
</dbReference>
<dbReference type="NCBIfam" id="TIGR03696">
    <property type="entry name" value="Rhs_assc_core"/>
    <property type="match status" value="1"/>
</dbReference>
<dbReference type="PANTHER" id="PTHR32305:SF17">
    <property type="entry name" value="TRNA NUCLEASE WAPA"/>
    <property type="match status" value="1"/>
</dbReference>
<organism evidence="5 6">
    <name type="scientific">Luteibacter rhizovicinus</name>
    <dbReference type="NCBI Taxonomy" id="242606"/>
    <lineage>
        <taxon>Bacteria</taxon>
        <taxon>Pseudomonadati</taxon>
        <taxon>Pseudomonadota</taxon>
        <taxon>Gammaproteobacteria</taxon>
        <taxon>Lysobacterales</taxon>
        <taxon>Rhodanobacteraceae</taxon>
        <taxon>Luteibacter</taxon>
    </lineage>
</organism>
<dbReference type="Proteomes" id="UP000295645">
    <property type="component" value="Unassembled WGS sequence"/>
</dbReference>
<evidence type="ECO:0000313" key="5">
    <source>
        <dbReference type="EMBL" id="TCV91638.1"/>
    </source>
</evidence>
<dbReference type="Pfam" id="PF25023">
    <property type="entry name" value="TEN_YD-shell"/>
    <property type="match status" value="1"/>
</dbReference>
<comment type="caution">
    <text evidence="5">The sequence shown here is derived from an EMBL/GenBank/DDBJ whole genome shotgun (WGS) entry which is preliminary data.</text>
</comment>
<dbReference type="InterPro" id="IPR022385">
    <property type="entry name" value="Rhs_assc_core"/>
</dbReference>
<feature type="region of interest" description="Disordered" evidence="2">
    <location>
        <begin position="312"/>
        <end position="338"/>
    </location>
</feature>
<dbReference type="InterPro" id="IPR025479">
    <property type="entry name" value="DUF4329"/>
</dbReference>
<evidence type="ECO:0000256" key="2">
    <source>
        <dbReference type="SAM" id="MobiDB-lite"/>
    </source>
</evidence>
<dbReference type="EMBL" id="SMCS01000010">
    <property type="protein sequence ID" value="TCV91638.1"/>
    <property type="molecule type" value="Genomic_DNA"/>
</dbReference>
<reference evidence="5 6" key="1">
    <citation type="submission" date="2019-03" db="EMBL/GenBank/DDBJ databases">
        <title>Above-ground endophytic microbial communities from plants in different locations in the United States.</title>
        <authorList>
            <person name="Frank C."/>
        </authorList>
    </citation>
    <scope>NUCLEOTIDE SEQUENCE [LARGE SCALE GENOMIC DNA]</scope>
    <source>
        <strain evidence="5 6">LP_13_YM</strain>
    </source>
</reference>
<dbReference type="InterPro" id="IPR050708">
    <property type="entry name" value="T6SS_VgrG/RHS"/>
</dbReference>
<evidence type="ECO:0000313" key="6">
    <source>
        <dbReference type="Proteomes" id="UP000295645"/>
    </source>
</evidence>
<sequence>MSYFLSSRFAARVPSCDPSPGMPRVANTARRASSVTNVLNCVVGLIAFISFAPTVRAEEVTYYLTNPQGTPLATTDAQNNITRRLDQKPYGDGVLDEEKGVGYTGHVIDADTDYVYMQARYYDPLVGRFLSVDPHPSDTGSVFFFNRFAYARNAPSRYSDEDGEKPGDKFATPEQAAYDALQYINARSIAENHEYLGYIVILERQFVATEAVRAAEDHANAPMPEGIPVVGDYHTHGNYTKKVGSEYVIVDSASDGFDSDNFSTRDKLRYAGFASILKHVYRGYLGTPSGKSWVYDPSVGKAMSLDDMVREQRRYADERAQEMQRDRDMRRDVSDQNH</sequence>
<gene>
    <name evidence="5" type="ORF">EC912_11068</name>
</gene>